<dbReference type="GO" id="GO:0046872">
    <property type="term" value="F:metal ion binding"/>
    <property type="evidence" value="ECO:0007669"/>
    <property type="project" value="UniProtKB-KW"/>
</dbReference>
<dbReference type="VEuPathDB" id="ToxoDB:EBH_0059940"/>
<evidence type="ECO:0000256" key="6">
    <source>
        <dbReference type="ARBA" id="ARBA00022723"/>
    </source>
</evidence>
<sequence length="218" mass="24253">MLRKRKVSLNEISHSAAANLIAAVCAQGVRVSQAFVDTVGKAEHYQDKLQQQFPSVKITVREKADSLFAVVSAASILAKVTRDRLLQQWPAPVKPNKKLKRMQQQQLQQQQQQQQKTSRLKRDAANAPAAAAAAAEGSEEEAATDEATVYGSGYPGDRVTISFLKEQMDMVFGFPEIVRWSWQTAKEIFDKDGVQTEWLSPLLEETDAKTTPPRNTLL</sequence>
<comment type="function">
    <text evidence="10">Endonuclease that specifically degrades the RNA of RNA-DNA hybrids.</text>
</comment>
<dbReference type="GO" id="GO:0006298">
    <property type="term" value="P:mismatch repair"/>
    <property type="evidence" value="ECO:0007669"/>
    <property type="project" value="TreeGrafter"/>
</dbReference>
<dbReference type="Gene3D" id="1.10.10.460">
    <property type="entry name" value="Ribonuclease hii. Domain 2"/>
    <property type="match status" value="1"/>
</dbReference>
<accession>U6LX64</accession>
<keyword evidence="6" id="KW-0479">Metal-binding</keyword>
<evidence type="ECO:0000256" key="10">
    <source>
        <dbReference type="RuleBase" id="RU003515"/>
    </source>
</evidence>
<evidence type="ECO:0000256" key="8">
    <source>
        <dbReference type="ARBA" id="ARBA00022801"/>
    </source>
</evidence>
<evidence type="ECO:0000256" key="4">
    <source>
        <dbReference type="ARBA" id="ARBA00007058"/>
    </source>
</evidence>
<feature type="region of interest" description="Disordered" evidence="11">
    <location>
        <begin position="104"/>
        <end position="150"/>
    </location>
</feature>
<reference evidence="13" key="1">
    <citation type="submission" date="2013-10" db="EMBL/GenBank/DDBJ databases">
        <title>Genomic analysis of the causative agents of coccidiosis in chickens.</title>
        <authorList>
            <person name="Reid A.J."/>
            <person name="Blake D."/>
            <person name="Billington K."/>
            <person name="Browne H."/>
            <person name="Dunn M."/>
            <person name="Hung S."/>
            <person name="Kawahara F."/>
            <person name="Miranda-Saavedra D."/>
            <person name="Mourier T."/>
            <person name="Nagra H."/>
            <person name="Otto T.D."/>
            <person name="Rawlings N."/>
            <person name="Sanchez A."/>
            <person name="Sanders M."/>
            <person name="Subramaniam C."/>
            <person name="Tay Y."/>
            <person name="Dear P."/>
            <person name="Doerig C."/>
            <person name="Gruber A."/>
            <person name="Parkinson J."/>
            <person name="Shirley M."/>
            <person name="Wan K.L."/>
            <person name="Berriman M."/>
            <person name="Tomley F."/>
            <person name="Pain A."/>
        </authorList>
    </citation>
    <scope>NUCLEOTIDE SEQUENCE [LARGE SCALE GENOMIC DNA]</scope>
    <source>
        <strain evidence="13">Houghton</strain>
    </source>
</reference>
<dbReference type="Proteomes" id="UP000030750">
    <property type="component" value="Unassembled WGS sequence"/>
</dbReference>
<keyword evidence="5 10" id="KW-0540">Nuclease</keyword>
<evidence type="ECO:0000313" key="13">
    <source>
        <dbReference type="EMBL" id="CDJ53863.1"/>
    </source>
</evidence>
<dbReference type="FunFam" id="1.10.10.460:FF:000001">
    <property type="entry name" value="Ribonuclease"/>
    <property type="match status" value="1"/>
</dbReference>
<dbReference type="PANTHER" id="PTHR10954:SF7">
    <property type="entry name" value="RIBONUCLEASE H2 SUBUNIT A"/>
    <property type="match status" value="1"/>
</dbReference>
<dbReference type="GO" id="GO:0003723">
    <property type="term" value="F:RNA binding"/>
    <property type="evidence" value="ECO:0007669"/>
    <property type="project" value="UniProtKB-UniRule"/>
</dbReference>
<dbReference type="InterPro" id="IPR036397">
    <property type="entry name" value="RNaseH_sf"/>
</dbReference>
<dbReference type="Pfam" id="PF01351">
    <property type="entry name" value="RNase_HII"/>
    <property type="match status" value="1"/>
</dbReference>
<dbReference type="EMBL" id="HG713428">
    <property type="protein sequence ID" value="CDJ53863.1"/>
    <property type="molecule type" value="Genomic_DNA"/>
</dbReference>
<gene>
    <name evidence="13" type="ORF">EBH_0059940</name>
</gene>
<comment type="cofactor">
    <cofactor evidence="3">
        <name>Mg(2+)</name>
        <dbReference type="ChEBI" id="CHEBI:18420"/>
    </cofactor>
</comment>
<dbReference type="GO" id="GO:0004523">
    <property type="term" value="F:RNA-DNA hybrid ribonuclease activity"/>
    <property type="evidence" value="ECO:0007669"/>
    <property type="project" value="UniProtKB-EC"/>
</dbReference>
<dbReference type="SUPFAM" id="SSF53098">
    <property type="entry name" value="Ribonuclease H-like"/>
    <property type="match status" value="1"/>
</dbReference>
<feature type="compositionally biased region" description="Low complexity" evidence="11">
    <location>
        <begin position="104"/>
        <end position="115"/>
    </location>
</feature>
<keyword evidence="8 10" id="KW-0378">Hydrolase</keyword>
<dbReference type="GO" id="GO:0043137">
    <property type="term" value="P:DNA replication, removal of RNA primer"/>
    <property type="evidence" value="ECO:0007669"/>
    <property type="project" value="TreeGrafter"/>
</dbReference>
<evidence type="ECO:0000256" key="3">
    <source>
        <dbReference type="ARBA" id="ARBA00001946"/>
    </source>
</evidence>
<evidence type="ECO:0000256" key="2">
    <source>
        <dbReference type="ARBA" id="ARBA00001936"/>
    </source>
</evidence>
<dbReference type="Gene3D" id="3.30.420.10">
    <property type="entry name" value="Ribonuclease H-like superfamily/Ribonuclease H"/>
    <property type="match status" value="1"/>
</dbReference>
<name>U6LX64_9EIME</name>
<dbReference type="AlphaFoldDB" id="U6LX64"/>
<evidence type="ECO:0000259" key="12">
    <source>
        <dbReference type="PROSITE" id="PS51975"/>
    </source>
</evidence>
<comment type="similarity">
    <text evidence="4">Belongs to the RNase HII family. Eukaryotic subfamily.</text>
</comment>
<dbReference type="GO" id="GO:0032299">
    <property type="term" value="C:ribonuclease H2 complex"/>
    <property type="evidence" value="ECO:0007669"/>
    <property type="project" value="TreeGrafter"/>
</dbReference>
<evidence type="ECO:0000313" key="14">
    <source>
        <dbReference type="Proteomes" id="UP000030750"/>
    </source>
</evidence>
<dbReference type="InterPro" id="IPR024567">
    <property type="entry name" value="RNase_HII/HIII_dom"/>
</dbReference>
<reference evidence="13" key="2">
    <citation type="submission" date="2013-10" db="EMBL/GenBank/DDBJ databases">
        <authorList>
            <person name="Aslett M."/>
        </authorList>
    </citation>
    <scope>NUCLEOTIDE SEQUENCE [LARGE SCALE GENOMIC DNA]</scope>
    <source>
        <strain evidence="13">Houghton</strain>
    </source>
</reference>
<keyword evidence="7 10" id="KW-0255">Endonuclease</keyword>
<comment type="caution">
    <text evidence="9">Lacks conserved residue(s) required for the propagation of feature annotation.</text>
</comment>
<dbReference type="PANTHER" id="PTHR10954">
    <property type="entry name" value="RIBONUCLEASE H2 SUBUNIT A"/>
    <property type="match status" value="1"/>
</dbReference>
<evidence type="ECO:0000256" key="1">
    <source>
        <dbReference type="ARBA" id="ARBA00000077"/>
    </source>
</evidence>
<feature type="compositionally biased region" description="Low complexity" evidence="11">
    <location>
        <begin position="125"/>
        <end position="136"/>
    </location>
</feature>
<evidence type="ECO:0000256" key="11">
    <source>
        <dbReference type="SAM" id="MobiDB-lite"/>
    </source>
</evidence>
<evidence type="ECO:0000256" key="7">
    <source>
        <dbReference type="ARBA" id="ARBA00022759"/>
    </source>
</evidence>
<dbReference type="OrthoDB" id="7462577at2759"/>
<proteinExistence type="inferred from homology"/>
<dbReference type="InterPro" id="IPR012337">
    <property type="entry name" value="RNaseH-like_sf"/>
</dbReference>
<comment type="catalytic activity">
    <reaction evidence="1 10">
        <text>Endonucleolytic cleavage to 5'-phosphomonoester.</text>
        <dbReference type="EC" id="3.1.26.4"/>
    </reaction>
</comment>
<evidence type="ECO:0000256" key="9">
    <source>
        <dbReference type="PROSITE-ProRule" id="PRU01319"/>
    </source>
</evidence>
<protein>
    <recommendedName>
        <fullName evidence="10">Ribonuclease</fullName>
        <ecNumber evidence="10">3.1.26.4</ecNumber>
    </recommendedName>
</protein>
<dbReference type="PROSITE" id="PS51975">
    <property type="entry name" value="RNASE_H_2"/>
    <property type="match status" value="1"/>
</dbReference>
<dbReference type="InterPro" id="IPR023160">
    <property type="entry name" value="RNase_HII_hlx-loop-hlx_cap_dom"/>
</dbReference>
<evidence type="ECO:0000256" key="5">
    <source>
        <dbReference type="ARBA" id="ARBA00022722"/>
    </source>
</evidence>
<dbReference type="InterPro" id="IPR001352">
    <property type="entry name" value="RNase_HII/HIII"/>
</dbReference>
<comment type="cofactor">
    <cofactor evidence="2">
        <name>Mn(2+)</name>
        <dbReference type="ChEBI" id="CHEBI:29035"/>
    </cofactor>
</comment>
<organism evidence="13 14">
    <name type="scientific">Eimeria brunetti</name>
    <dbReference type="NCBI Taxonomy" id="51314"/>
    <lineage>
        <taxon>Eukaryota</taxon>
        <taxon>Sar</taxon>
        <taxon>Alveolata</taxon>
        <taxon>Apicomplexa</taxon>
        <taxon>Conoidasida</taxon>
        <taxon>Coccidia</taxon>
        <taxon>Eucoccidiorida</taxon>
        <taxon>Eimeriorina</taxon>
        <taxon>Eimeriidae</taxon>
        <taxon>Eimeria</taxon>
    </lineage>
</organism>
<dbReference type="EC" id="3.1.26.4" evidence="10"/>
<feature type="domain" description="RNase H type-2" evidence="12">
    <location>
        <begin position="1"/>
        <end position="141"/>
    </location>
</feature>
<keyword evidence="14" id="KW-1185">Reference proteome</keyword>